<organism evidence="2 3">
    <name type="scientific">Mucilaginibacter limnophilus</name>
    <dbReference type="NCBI Taxonomy" id="1932778"/>
    <lineage>
        <taxon>Bacteria</taxon>
        <taxon>Pseudomonadati</taxon>
        <taxon>Bacteroidota</taxon>
        <taxon>Sphingobacteriia</taxon>
        <taxon>Sphingobacteriales</taxon>
        <taxon>Sphingobacteriaceae</taxon>
        <taxon>Mucilaginibacter</taxon>
    </lineage>
</organism>
<dbReference type="RefSeq" id="WP_127703721.1">
    <property type="nucleotide sequence ID" value="NZ_SACK01000002.1"/>
</dbReference>
<accession>A0A3S2UPQ2</accession>
<proteinExistence type="predicted"/>
<evidence type="ECO:0000256" key="1">
    <source>
        <dbReference type="SAM" id="Phobius"/>
    </source>
</evidence>
<feature type="transmembrane region" description="Helical" evidence="1">
    <location>
        <begin position="36"/>
        <end position="56"/>
    </location>
</feature>
<name>A0A3S2UPQ2_9SPHI</name>
<keyword evidence="1" id="KW-1133">Transmembrane helix</keyword>
<keyword evidence="1" id="KW-0472">Membrane</keyword>
<evidence type="ECO:0000313" key="2">
    <source>
        <dbReference type="EMBL" id="RVU01346.1"/>
    </source>
</evidence>
<keyword evidence="3" id="KW-1185">Reference proteome</keyword>
<protein>
    <submittedName>
        <fullName evidence="2">Uncharacterized protein</fullName>
    </submittedName>
</protein>
<dbReference type="EMBL" id="SACK01000002">
    <property type="protein sequence ID" value="RVU01346.1"/>
    <property type="molecule type" value="Genomic_DNA"/>
</dbReference>
<keyword evidence="1" id="KW-0812">Transmembrane</keyword>
<dbReference type="Proteomes" id="UP000282759">
    <property type="component" value="Unassembled WGS sequence"/>
</dbReference>
<feature type="transmembrane region" description="Helical" evidence="1">
    <location>
        <begin position="6"/>
        <end position="29"/>
    </location>
</feature>
<sequence>MEVIPFLILLLVFLSALIYLFFVFFRWLYWKGYQKVAIVIPSIIIAYITYSIYTAFYPDDDFFFQDFKTVTLKDVPKSAKIIAKDASYPDHHGKYISVSLMKLSKHDYKKLLDQLTNDKNFSRGKMQFHSEEFVNVMGEDFDLKEIKFQFNKNNSRSGESYIAFLNDEQSVICFFYNG</sequence>
<dbReference type="AlphaFoldDB" id="A0A3S2UPQ2"/>
<dbReference type="OrthoDB" id="1377073at2"/>
<evidence type="ECO:0000313" key="3">
    <source>
        <dbReference type="Proteomes" id="UP000282759"/>
    </source>
</evidence>
<reference evidence="2 3" key="1">
    <citation type="submission" date="2019-01" db="EMBL/GenBank/DDBJ databases">
        <authorList>
            <person name="Chen W.-M."/>
        </authorList>
    </citation>
    <scope>NUCLEOTIDE SEQUENCE [LARGE SCALE GENOMIC DNA]</scope>
    <source>
        <strain evidence="2 3">YBJ-36</strain>
    </source>
</reference>
<gene>
    <name evidence="2" type="ORF">EOD41_05115</name>
</gene>
<comment type="caution">
    <text evidence="2">The sequence shown here is derived from an EMBL/GenBank/DDBJ whole genome shotgun (WGS) entry which is preliminary data.</text>
</comment>